<name>A0A3N2QAY1_9BACT</name>
<dbReference type="EC" id="6.1.1.4" evidence="2"/>
<keyword evidence="7 8" id="KW-0030">Aminoacyl-tRNA synthetase</keyword>
<evidence type="ECO:0000259" key="10">
    <source>
        <dbReference type="Pfam" id="PF13603"/>
    </source>
</evidence>
<dbReference type="SUPFAM" id="SSF50677">
    <property type="entry name" value="ValRS/IleRS/LeuRS editing domain"/>
    <property type="match status" value="1"/>
</dbReference>
<dbReference type="GO" id="GO:0006429">
    <property type="term" value="P:leucyl-tRNA aminoacylation"/>
    <property type="evidence" value="ECO:0007669"/>
    <property type="project" value="InterPro"/>
</dbReference>
<reference evidence="11 12" key="1">
    <citation type="submission" date="2018-09" db="EMBL/GenBank/DDBJ databases">
        <title>Comparative Genomics of Wolbachia-Cardinium Dual Endosymbiosis in a Plant-Parasitic Nematode.</title>
        <authorList>
            <person name="Brown A.M.V."/>
            <person name="Wasala S.K."/>
            <person name="Howe D.K."/>
            <person name="Peetz A.B."/>
            <person name="Zasada I.A."/>
            <person name="Denver D.R."/>
        </authorList>
    </citation>
    <scope>NUCLEOTIDE SEQUENCE [LARGE SCALE GENOMIC DNA]</scope>
    <source>
        <strain evidence="11 12">Pp_1</strain>
    </source>
</reference>
<dbReference type="GO" id="GO:0005524">
    <property type="term" value="F:ATP binding"/>
    <property type="evidence" value="ECO:0007669"/>
    <property type="project" value="UniProtKB-KW"/>
</dbReference>
<dbReference type="Gene3D" id="3.90.740.10">
    <property type="entry name" value="Valyl/Leucyl/Isoleucyl-tRNA synthetase, editing domain"/>
    <property type="match status" value="1"/>
</dbReference>
<dbReference type="InterPro" id="IPR009008">
    <property type="entry name" value="Val/Leu/Ile-tRNA-synth_edit"/>
</dbReference>
<comment type="similarity">
    <text evidence="1 8">Belongs to the class-I aminoacyl-tRNA synthetase family.</text>
</comment>
<dbReference type="OrthoDB" id="9810365at2"/>
<dbReference type="SUPFAM" id="SSF52374">
    <property type="entry name" value="Nucleotidylyl transferase"/>
    <property type="match status" value="1"/>
</dbReference>
<proteinExistence type="inferred from homology"/>
<dbReference type="FunFam" id="3.40.50.620:FF:000060">
    <property type="entry name" value="Leucine--tRNA ligase"/>
    <property type="match status" value="1"/>
</dbReference>
<accession>A0A3N2QAY1</accession>
<sequence length="344" mass="40052">MQPYIFTSIEQKWQSRWEEQKAIMQNASLNNAPKYYILNMFPYPSGSGLHVGHYAGYVASDIISRYYKHHGYHVMNPMGFDAFGLPAEQYAIQTGQHPAITTEKNIKKYVQQLKQAALDFDWDRAVNTSAPAYYKWTQWIFLQIFNAWYNKTTEKAEPIDTLIQTFERKGNKKVDAACDTDTPIFSAEEWHAFSETEKQAKLLHYRLAYLKDNMVNWCEALGTVLANEEVKDGVSERGGYPVIRKKMKQWHLRMTAYAERLLRDLDTLEWPFPTKEMQRNWIGRSEGAEITFRVQGQRDQTITVFSTRPETIFGACFIALAPEHPWVDFMAKKRGDPELIAYIL</sequence>
<evidence type="ECO:0000313" key="12">
    <source>
        <dbReference type="Proteomes" id="UP000270927"/>
    </source>
</evidence>
<dbReference type="GO" id="GO:0002161">
    <property type="term" value="F:aminoacyl-tRNA deacylase activity"/>
    <property type="evidence" value="ECO:0007669"/>
    <property type="project" value="InterPro"/>
</dbReference>
<gene>
    <name evidence="11" type="ORF">EDM02_05020</name>
</gene>
<protein>
    <recommendedName>
        <fullName evidence="2">leucine--tRNA ligase</fullName>
        <ecNumber evidence="2">6.1.1.4</ecNumber>
    </recommendedName>
</protein>
<evidence type="ECO:0000313" key="11">
    <source>
        <dbReference type="EMBL" id="ROT46910.1"/>
    </source>
</evidence>
<organism evidence="11 12">
    <name type="scientific">Candidatus Cardinium hertigii</name>
    <dbReference type="NCBI Taxonomy" id="247481"/>
    <lineage>
        <taxon>Bacteria</taxon>
        <taxon>Pseudomonadati</taxon>
        <taxon>Bacteroidota</taxon>
        <taxon>Cytophagia</taxon>
        <taxon>Cytophagales</taxon>
        <taxon>Amoebophilaceae</taxon>
        <taxon>Candidatus Cardinium</taxon>
    </lineage>
</organism>
<evidence type="ECO:0000256" key="4">
    <source>
        <dbReference type="ARBA" id="ARBA00022741"/>
    </source>
</evidence>
<dbReference type="InterPro" id="IPR014729">
    <property type="entry name" value="Rossmann-like_a/b/a_fold"/>
</dbReference>
<dbReference type="AlphaFoldDB" id="A0A3N2QAY1"/>
<dbReference type="PRINTS" id="PR00985">
    <property type="entry name" value="TRNASYNTHLEU"/>
</dbReference>
<keyword evidence="4 8" id="KW-0547">Nucleotide-binding</keyword>
<dbReference type="Gene3D" id="3.40.50.620">
    <property type="entry name" value="HUPs"/>
    <property type="match status" value="2"/>
</dbReference>
<keyword evidence="3 8" id="KW-0436">Ligase</keyword>
<keyword evidence="6 8" id="KW-0648">Protein biosynthesis</keyword>
<keyword evidence="12" id="KW-1185">Reference proteome</keyword>
<dbReference type="InterPro" id="IPR015413">
    <property type="entry name" value="Methionyl/Leucyl_tRNA_Synth"/>
</dbReference>
<dbReference type="PANTHER" id="PTHR43740">
    <property type="entry name" value="LEUCYL-TRNA SYNTHETASE"/>
    <property type="match status" value="1"/>
</dbReference>
<evidence type="ECO:0000256" key="8">
    <source>
        <dbReference type="RuleBase" id="RU363039"/>
    </source>
</evidence>
<dbReference type="Pfam" id="PF09334">
    <property type="entry name" value="tRNA-synt_1g"/>
    <property type="match status" value="1"/>
</dbReference>
<dbReference type="GO" id="GO:0005829">
    <property type="term" value="C:cytosol"/>
    <property type="evidence" value="ECO:0007669"/>
    <property type="project" value="TreeGrafter"/>
</dbReference>
<evidence type="ECO:0000256" key="7">
    <source>
        <dbReference type="ARBA" id="ARBA00023146"/>
    </source>
</evidence>
<evidence type="ECO:0000256" key="6">
    <source>
        <dbReference type="ARBA" id="ARBA00022917"/>
    </source>
</evidence>
<evidence type="ECO:0000256" key="3">
    <source>
        <dbReference type="ARBA" id="ARBA00022598"/>
    </source>
</evidence>
<dbReference type="InterPro" id="IPR002302">
    <property type="entry name" value="Leu-tRNA-ligase"/>
</dbReference>
<comment type="caution">
    <text evidence="11">The sequence shown here is derived from an EMBL/GenBank/DDBJ whole genome shotgun (WGS) entry which is preliminary data.</text>
</comment>
<dbReference type="Pfam" id="PF13603">
    <property type="entry name" value="tRNA-synt_1_2"/>
    <property type="match status" value="1"/>
</dbReference>
<dbReference type="PANTHER" id="PTHR43740:SF2">
    <property type="entry name" value="LEUCINE--TRNA LIGASE, MITOCHONDRIAL"/>
    <property type="match status" value="1"/>
</dbReference>
<dbReference type="Proteomes" id="UP000270927">
    <property type="component" value="Unassembled WGS sequence"/>
</dbReference>
<dbReference type="EMBL" id="RARA01000027">
    <property type="protein sequence ID" value="ROT46910.1"/>
    <property type="molecule type" value="Genomic_DNA"/>
</dbReference>
<dbReference type="GO" id="GO:0004823">
    <property type="term" value="F:leucine-tRNA ligase activity"/>
    <property type="evidence" value="ECO:0007669"/>
    <property type="project" value="UniProtKB-EC"/>
</dbReference>
<feature type="domain" description="Methionyl/Leucyl tRNA synthetase" evidence="9">
    <location>
        <begin position="36"/>
        <end position="161"/>
    </location>
</feature>
<evidence type="ECO:0000256" key="5">
    <source>
        <dbReference type="ARBA" id="ARBA00022840"/>
    </source>
</evidence>
<evidence type="ECO:0000256" key="2">
    <source>
        <dbReference type="ARBA" id="ARBA00013164"/>
    </source>
</evidence>
<dbReference type="InterPro" id="IPR025709">
    <property type="entry name" value="Leu_tRNA-synth_edit"/>
</dbReference>
<keyword evidence="5 8" id="KW-0067">ATP-binding</keyword>
<evidence type="ECO:0000259" key="9">
    <source>
        <dbReference type="Pfam" id="PF09334"/>
    </source>
</evidence>
<evidence type="ECO:0000256" key="1">
    <source>
        <dbReference type="ARBA" id="ARBA00005594"/>
    </source>
</evidence>
<feature type="domain" description="Leucyl-tRNA synthetase editing" evidence="10">
    <location>
        <begin position="279"/>
        <end position="334"/>
    </location>
</feature>